<dbReference type="Proteomes" id="UP000291301">
    <property type="component" value="Unassembled WGS sequence"/>
</dbReference>
<feature type="transmembrane region" description="Helical" evidence="8">
    <location>
        <begin position="127"/>
        <end position="151"/>
    </location>
</feature>
<accession>A0A4R0PGG7</accession>
<evidence type="ECO:0000256" key="8">
    <source>
        <dbReference type="SAM" id="Phobius"/>
    </source>
</evidence>
<comment type="subcellular location">
    <subcellularLocation>
        <location evidence="1">Cell membrane</location>
        <topology evidence="1">Multi-pass membrane protein</topology>
    </subcellularLocation>
</comment>
<keyword evidence="5 8" id="KW-0812">Transmembrane</keyword>
<feature type="transmembrane region" description="Helical" evidence="8">
    <location>
        <begin position="7"/>
        <end position="28"/>
    </location>
</feature>
<evidence type="ECO:0000256" key="5">
    <source>
        <dbReference type="ARBA" id="ARBA00022692"/>
    </source>
</evidence>
<dbReference type="OrthoDB" id="7714635at2"/>
<feature type="transmembrane region" description="Helical" evidence="8">
    <location>
        <begin position="190"/>
        <end position="212"/>
    </location>
</feature>
<dbReference type="PANTHER" id="PTHR33908:SF11">
    <property type="entry name" value="MEMBRANE PROTEIN"/>
    <property type="match status" value="1"/>
</dbReference>
<keyword evidence="7 8" id="KW-0472">Membrane</keyword>
<keyword evidence="3" id="KW-0328">Glycosyltransferase</keyword>
<feature type="transmembrane region" description="Helical" evidence="8">
    <location>
        <begin position="72"/>
        <end position="90"/>
    </location>
</feature>
<keyword evidence="4" id="KW-0808">Transferase</keyword>
<sequence length="552" mass="62492">MQRAAYLFMIAVIEGAILLNVFVRQIHLDEYLFLEQIYKHVLGELEKPVQTFYVYIFEWVVFLPLDDIEKVVTGRFVMWLFHLSTLFFVFRISESFGTKKGAWLSVLAYASFIYTVQHAASFRADPLVTALLMAVLFTLTRMTISLPGLLLSGVTTAIAGLISIKSIFYLPLIGAVVWQHFRHSRSSKLFWSLLASLLVAIIAFSGLMFLHLDGADRLNDLVIPYIFGAVRKQFGEKEPFDTVWYLLVLIIFNLPNWIVITYGLVQAANLAWSGPPAIRDRARLALVFFLPIMLVFVYRNSFPYFYVFALAPVVILAGFSIPSGSTNVIQRLSLPIAVTLTFLGVLHGSRELSLSNSGQKSMLEAVSAVYPDRVPYYDGFASIPSYPRIGPYLTSWVMEDYRRRGRPEIARLVREMKPRFVIAQHDLILDALTMGAQVPQKQYSLFPPDAEALHNNFIPHWGQFWIAGKRLRPRNAAAQEFEINIAGKYTFEGKTAGLIDDRSVKPGEVVNLREGNHLYEGAAALLRYGDHPPVPDRDPPAHLYRKHFASGF</sequence>
<evidence type="ECO:0000313" key="9">
    <source>
        <dbReference type="EMBL" id="TCD16168.1"/>
    </source>
</evidence>
<feature type="transmembrane region" description="Helical" evidence="8">
    <location>
        <begin position="282"/>
        <end position="298"/>
    </location>
</feature>
<reference evidence="9 10" key="1">
    <citation type="journal article" date="2015" name="Antonie Van Leeuwenhoek">
        <title>Oricola cellulosilytica gen. nov., sp. nov., a cellulose-degrading bacterium of the family Phyllobacteriaceae isolated from surface seashore water, and emended descriptions of Mesorhizobium loti and Phyllobacterium myrsinacearum.</title>
        <authorList>
            <person name="Hameed A."/>
            <person name="Shahina M."/>
            <person name="Lai W.A."/>
            <person name="Lin S.Y."/>
            <person name="Young L.S."/>
            <person name="Liu Y.C."/>
            <person name="Hsu Y.H."/>
            <person name="Young C.C."/>
        </authorList>
    </citation>
    <scope>NUCLEOTIDE SEQUENCE [LARGE SCALE GENOMIC DNA]</scope>
    <source>
        <strain evidence="9 10">KCTC 52183</strain>
    </source>
</reference>
<dbReference type="GO" id="GO:0009103">
    <property type="term" value="P:lipopolysaccharide biosynthetic process"/>
    <property type="evidence" value="ECO:0007669"/>
    <property type="project" value="UniProtKB-ARBA"/>
</dbReference>
<dbReference type="GO" id="GO:0005886">
    <property type="term" value="C:plasma membrane"/>
    <property type="evidence" value="ECO:0007669"/>
    <property type="project" value="UniProtKB-SubCell"/>
</dbReference>
<dbReference type="GO" id="GO:0016763">
    <property type="term" value="F:pentosyltransferase activity"/>
    <property type="evidence" value="ECO:0007669"/>
    <property type="project" value="TreeGrafter"/>
</dbReference>
<evidence type="ECO:0008006" key="11">
    <source>
        <dbReference type="Google" id="ProtNLM"/>
    </source>
</evidence>
<protein>
    <recommendedName>
        <fullName evidence="11">Glycosyltransferase RgtA/B/C/D-like domain-containing protein</fullName>
    </recommendedName>
</protein>
<evidence type="ECO:0000256" key="2">
    <source>
        <dbReference type="ARBA" id="ARBA00022475"/>
    </source>
</evidence>
<evidence type="ECO:0000256" key="7">
    <source>
        <dbReference type="ARBA" id="ARBA00023136"/>
    </source>
</evidence>
<dbReference type="PANTHER" id="PTHR33908">
    <property type="entry name" value="MANNOSYLTRANSFERASE YKCB-RELATED"/>
    <property type="match status" value="1"/>
</dbReference>
<proteinExistence type="predicted"/>
<evidence type="ECO:0000256" key="6">
    <source>
        <dbReference type="ARBA" id="ARBA00022989"/>
    </source>
</evidence>
<dbReference type="AlphaFoldDB" id="A0A4R0PGG7"/>
<gene>
    <name evidence="9" type="ORF">E0D97_01655</name>
</gene>
<feature type="transmembrane region" description="Helical" evidence="8">
    <location>
        <begin position="157"/>
        <end position="178"/>
    </location>
</feature>
<name>A0A4R0PGG7_9HYPH</name>
<dbReference type="RefSeq" id="WP_131564793.1">
    <property type="nucleotide sequence ID" value="NZ_JAINFK010000001.1"/>
</dbReference>
<evidence type="ECO:0000313" key="10">
    <source>
        <dbReference type="Proteomes" id="UP000291301"/>
    </source>
</evidence>
<evidence type="ECO:0000256" key="1">
    <source>
        <dbReference type="ARBA" id="ARBA00004651"/>
    </source>
</evidence>
<dbReference type="EMBL" id="SJST01000001">
    <property type="protein sequence ID" value="TCD16168.1"/>
    <property type="molecule type" value="Genomic_DNA"/>
</dbReference>
<keyword evidence="2" id="KW-1003">Cell membrane</keyword>
<comment type="caution">
    <text evidence="9">The sequence shown here is derived from an EMBL/GenBank/DDBJ whole genome shotgun (WGS) entry which is preliminary data.</text>
</comment>
<dbReference type="InterPro" id="IPR050297">
    <property type="entry name" value="LipidA_mod_glycosyltrf_83"/>
</dbReference>
<organism evidence="9 10">
    <name type="scientific">Oricola cellulosilytica</name>
    <dbReference type="NCBI Taxonomy" id="1429082"/>
    <lineage>
        <taxon>Bacteria</taxon>
        <taxon>Pseudomonadati</taxon>
        <taxon>Pseudomonadota</taxon>
        <taxon>Alphaproteobacteria</taxon>
        <taxon>Hyphomicrobiales</taxon>
        <taxon>Ahrensiaceae</taxon>
        <taxon>Oricola</taxon>
    </lineage>
</organism>
<evidence type="ECO:0000256" key="4">
    <source>
        <dbReference type="ARBA" id="ARBA00022679"/>
    </source>
</evidence>
<keyword evidence="6 8" id="KW-1133">Transmembrane helix</keyword>
<evidence type="ECO:0000256" key="3">
    <source>
        <dbReference type="ARBA" id="ARBA00022676"/>
    </source>
</evidence>
<keyword evidence="10" id="KW-1185">Reference proteome</keyword>
<feature type="transmembrane region" description="Helical" evidence="8">
    <location>
        <begin position="243"/>
        <end position="270"/>
    </location>
</feature>